<dbReference type="InterPro" id="IPR001196">
    <property type="entry name" value="Ribosomal_uL15_CS"/>
</dbReference>
<dbReference type="GO" id="GO:0022625">
    <property type="term" value="C:cytosolic large ribosomal subunit"/>
    <property type="evidence" value="ECO:0007669"/>
    <property type="project" value="TreeGrafter"/>
</dbReference>
<dbReference type="InterPro" id="IPR036227">
    <property type="entry name" value="Ribosomal_uL15/eL18_sf"/>
</dbReference>
<dbReference type="SUPFAM" id="SSF52080">
    <property type="entry name" value="Ribosomal proteins L15p and L18e"/>
    <property type="match status" value="1"/>
</dbReference>
<proteinExistence type="inferred from homology"/>
<reference evidence="6" key="1">
    <citation type="submission" date="2018-05" db="EMBL/GenBank/DDBJ databases">
        <authorList>
            <person name="Lanie J.A."/>
            <person name="Ng W.-L."/>
            <person name="Kazmierczak K.M."/>
            <person name="Andrzejewski T.M."/>
            <person name="Davidsen T.M."/>
            <person name="Wayne K.J."/>
            <person name="Tettelin H."/>
            <person name="Glass J.I."/>
            <person name="Rusch D."/>
            <person name="Podicherti R."/>
            <person name="Tsui H.-C.T."/>
            <person name="Winkler M.E."/>
        </authorList>
    </citation>
    <scope>NUCLEOTIDE SEQUENCE</scope>
</reference>
<protein>
    <recommendedName>
        <fullName evidence="5">Large ribosomal subunit protein uL15/eL18 domain-containing protein</fullName>
    </recommendedName>
</protein>
<dbReference type="InterPro" id="IPR021131">
    <property type="entry name" value="Ribosomal_uL15/eL18"/>
</dbReference>
<dbReference type="GO" id="GO:0006412">
    <property type="term" value="P:translation"/>
    <property type="evidence" value="ECO:0007669"/>
    <property type="project" value="InterPro"/>
</dbReference>
<dbReference type="Gene3D" id="3.100.10.10">
    <property type="match status" value="1"/>
</dbReference>
<name>A0A381X5T0_9ZZZZ</name>
<gene>
    <name evidence="6" type="ORF">METZ01_LOCUS112844</name>
</gene>
<feature type="region of interest" description="Disordered" evidence="4">
    <location>
        <begin position="1"/>
        <end position="57"/>
    </location>
</feature>
<dbReference type="PANTHER" id="PTHR12934">
    <property type="entry name" value="50S RIBOSOMAL PROTEIN L15"/>
    <property type="match status" value="1"/>
</dbReference>
<evidence type="ECO:0000256" key="1">
    <source>
        <dbReference type="ARBA" id="ARBA00007320"/>
    </source>
</evidence>
<evidence type="ECO:0000313" key="6">
    <source>
        <dbReference type="EMBL" id="SVA59990.1"/>
    </source>
</evidence>
<dbReference type="PANTHER" id="PTHR12934:SF11">
    <property type="entry name" value="LARGE RIBOSOMAL SUBUNIT PROTEIN UL15M"/>
    <property type="match status" value="1"/>
</dbReference>
<dbReference type="PROSITE" id="PS00475">
    <property type="entry name" value="RIBOSOMAL_L15"/>
    <property type="match status" value="1"/>
</dbReference>
<dbReference type="InterPro" id="IPR030878">
    <property type="entry name" value="Ribosomal_uL15"/>
</dbReference>
<feature type="domain" description="Large ribosomal subunit protein uL15/eL18" evidence="5">
    <location>
        <begin position="77"/>
        <end position="144"/>
    </location>
</feature>
<dbReference type="AlphaFoldDB" id="A0A381X5T0"/>
<keyword evidence="2" id="KW-0689">Ribosomal protein</keyword>
<sequence length="146" mass="15920">MKLGELKPSNGATSSKKRVGRGHGSGLGRNAGRGDKGYHSRSGSKHRPWFEGGQMPLHRRLPKRGFSNYLFKKEFQVVNIADLESLNEGLVDANVLKDNGLVKHAMRPIKILGNGKLNKKLDVTANAFSNSAKEKITKAGGKVTEQ</sequence>
<dbReference type="EMBL" id="UINC01013986">
    <property type="protein sequence ID" value="SVA59990.1"/>
    <property type="molecule type" value="Genomic_DNA"/>
</dbReference>
<keyword evidence="3" id="KW-0687">Ribonucleoprotein</keyword>
<evidence type="ECO:0000256" key="4">
    <source>
        <dbReference type="SAM" id="MobiDB-lite"/>
    </source>
</evidence>
<accession>A0A381X5T0</accession>
<comment type="similarity">
    <text evidence="1">Belongs to the universal ribosomal protein uL15 family.</text>
</comment>
<dbReference type="HAMAP" id="MF_01341">
    <property type="entry name" value="Ribosomal_uL15"/>
    <property type="match status" value="1"/>
</dbReference>
<evidence type="ECO:0000259" key="5">
    <source>
        <dbReference type="Pfam" id="PF00828"/>
    </source>
</evidence>
<dbReference type="Pfam" id="PF00828">
    <property type="entry name" value="Ribosomal_L27A"/>
    <property type="match status" value="1"/>
</dbReference>
<dbReference type="NCBIfam" id="TIGR01071">
    <property type="entry name" value="rplO_bact"/>
    <property type="match status" value="1"/>
</dbReference>
<evidence type="ECO:0000256" key="2">
    <source>
        <dbReference type="ARBA" id="ARBA00022980"/>
    </source>
</evidence>
<dbReference type="InterPro" id="IPR005749">
    <property type="entry name" value="Ribosomal_uL15_bac-type"/>
</dbReference>
<evidence type="ECO:0000256" key="3">
    <source>
        <dbReference type="ARBA" id="ARBA00023274"/>
    </source>
</evidence>
<organism evidence="6">
    <name type="scientific">marine metagenome</name>
    <dbReference type="NCBI Taxonomy" id="408172"/>
    <lineage>
        <taxon>unclassified sequences</taxon>
        <taxon>metagenomes</taxon>
        <taxon>ecological metagenomes</taxon>
    </lineage>
</organism>
<feature type="compositionally biased region" description="Gly residues" evidence="4">
    <location>
        <begin position="22"/>
        <end position="31"/>
    </location>
</feature>
<dbReference type="GO" id="GO:0003735">
    <property type="term" value="F:structural constituent of ribosome"/>
    <property type="evidence" value="ECO:0007669"/>
    <property type="project" value="InterPro"/>
</dbReference>